<keyword evidence="11" id="KW-1185">Reference proteome</keyword>
<keyword evidence="7" id="KW-0539">Nucleus</keyword>
<evidence type="ECO:0000256" key="3">
    <source>
        <dbReference type="ARBA" id="ARBA00004496"/>
    </source>
</evidence>
<evidence type="ECO:0000256" key="6">
    <source>
        <dbReference type="ARBA" id="ARBA00022490"/>
    </source>
</evidence>
<dbReference type="EMBL" id="JAULSR010000005">
    <property type="protein sequence ID" value="KAK0618483.1"/>
    <property type="molecule type" value="Genomic_DNA"/>
</dbReference>
<feature type="compositionally biased region" description="Polar residues" evidence="8">
    <location>
        <begin position="160"/>
        <end position="174"/>
    </location>
</feature>
<name>A0AA39WN55_9PEZI</name>
<accession>A0AA39WN55</accession>
<reference evidence="10" key="1">
    <citation type="submission" date="2023-06" db="EMBL/GenBank/DDBJ databases">
        <title>Genome-scale phylogeny and comparative genomics of the fungal order Sordariales.</title>
        <authorList>
            <consortium name="Lawrence Berkeley National Laboratory"/>
            <person name="Hensen N."/>
            <person name="Bonometti L."/>
            <person name="Westerberg I."/>
            <person name="Brannstrom I.O."/>
            <person name="Guillou S."/>
            <person name="Cros-Aarteil S."/>
            <person name="Calhoun S."/>
            <person name="Haridas S."/>
            <person name="Kuo A."/>
            <person name="Mondo S."/>
            <person name="Pangilinan J."/>
            <person name="Riley R."/>
            <person name="LaButti K."/>
            <person name="Andreopoulos B."/>
            <person name="Lipzen A."/>
            <person name="Chen C."/>
            <person name="Yanf M."/>
            <person name="Daum C."/>
            <person name="Ng V."/>
            <person name="Clum A."/>
            <person name="Steindorff A."/>
            <person name="Ohm R."/>
            <person name="Martin F."/>
            <person name="Silar P."/>
            <person name="Natvig D."/>
            <person name="Lalanne C."/>
            <person name="Gautier V."/>
            <person name="Ament-velasquez S.L."/>
            <person name="Kruys A."/>
            <person name="Hutchinson M.I."/>
            <person name="Powell A.J."/>
            <person name="Barry K."/>
            <person name="Miller A.N."/>
            <person name="Grigoriev I.V."/>
            <person name="Debuchy R."/>
            <person name="Gladieux P."/>
            <person name="Thoren M.H."/>
            <person name="Johannesson H."/>
        </authorList>
    </citation>
    <scope>NUCLEOTIDE SEQUENCE</scope>
    <source>
        <strain evidence="10">SMH3391-2</strain>
    </source>
</reference>
<evidence type="ECO:0000256" key="5">
    <source>
        <dbReference type="ARBA" id="ARBA00015162"/>
    </source>
</evidence>
<dbReference type="InterPro" id="IPR028094">
    <property type="entry name" value="RTC4_C"/>
</dbReference>
<feature type="domain" description="Restriction of telomere capping protein 4 C-terminal" evidence="9">
    <location>
        <begin position="384"/>
        <end position="500"/>
    </location>
</feature>
<dbReference type="Proteomes" id="UP001174934">
    <property type="component" value="Unassembled WGS sequence"/>
</dbReference>
<evidence type="ECO:0000256" key="7">
    <source>
        <dbReference type="ARBA" id="ARBA00023242"/>
    </source>
</evidence>
<proteinExistence type="inferred from homology"/>
<evidence type="ECO:0000256" key="8">
    <source>
        <dbReference type="SAM" id="MobiDB-lite"/>
    </source>
</evidence>
<evidence type="ECO:0000259" key="9">
    <source>
        <dbReference type="SMART" id="SM01312"/>
    </source>
</evidence>
<comment type="subcellular location">
    <subcellularLocation>
        <location evidence="3">Cytoplasm</location>
    </subcellularLocation>
    <subcellularLocation>
        <location evidence="2">Nucleus</location>
    </subcellularLocation>
</comment>
<dbReference type="AlphaFoldDB" id="A0AA39WN55"/>
<gene>
    <name evidence="10" type="ORF">B0T17DRAFT_340888</name>
</gene>
<feature type="compositionally biased region" description="Basic and acidic residues" evidence="8">
    <location>
        <begin position="110"/>
        <end position="127"/>
    </location>
</feature>
<comment type="function">
    <text evidence="1">May be involved in a process influencing telomere capping.</text>
</comment>
<evidence type="ECO:0000256" key="2">
    <source>
        <dbReference type="ARBA" id="ARBA00004123"/>
    </source>
</evidence>
<dbReference type="SMART" id="SM01312">
    <property type="entry name" value="RTC4"/>
    <property type="match status" value="1"/>
</dbReference>
<evidence type="ECO:0000256" key="4">
    <source>
        <dbReference type="ARBA" id="ARBA00009461"/>
    </source>
</evidence>
<evidence type="ECO:0000313" key="11">
    <source>
        <dbReference type="Proteomes" id="UP001174934"/>
    </source>
</evidence>
<dbReference type="InterPro" id="IPR039024">
    <property type="entry name" value="RTC4"/>
</dbReference>
<evidence type="ECO:0000313" key="10">
    <source>
        <dbReference type="EMBL" id="KAK0618483.1"/>
    </source>
</evidence>
<feature type="compositionally biased region" description="Polar residues" evidence="8">
    <location>
        <begin position="78"/>
        <end position="89"/>
    </location>
</feature>
<dbReference type="PANTHER" id="PTHR41391">
    <property type="entry name" value="RESTRICTION OF TELOMERE CAPPING PROTEIN 4"/>
    <property type="match status" value="1"/>
</dbReference>
<dbReference type="GO" id="GO:0005634">
    <property type="term" value="C:nucleus"/>
    <property type="evidence" value="ECO:0007669"/>
    <property type="project" value="UniProtKB-SubCell"/>
</dbReference>
<comment type="similarity">
    <text evidence="4">Belongs to the RTC4 family.</text>
</comment>
<protein>
    <recommendedName>
        <fullName evidence="5">Restriction of telomere capping protein 4</fullName>
    </recommendedName>
</protein>
<dbReference type="PANTHER" id="PTHR41391:SF1">
    <property type="entry name" value="RESTRICTION OF TELOMERE CAPPING PROTEIN 4"/>
    <property type="match status" value="1"/>
</dbReference>
<feature type="compositionally biased region" description="Basic residues" evidence="8">
    <location>
        <begin position="237"/>
        <end position="246"/>
    </location>
</feature>
<sequence>MPPKPRKAGLTRNSWDGGPPLTRVTRLPIPDSTSTRVKLKPVDDDAPPLSDSESEENGLSSRGDIPKSRFSGRRKPTRASTRQSNSTPIASDRETLKRLPQGIGSEDDTSDTRSQKRSKTDKVKYDGSDDLFGDDATSEQRKRGASIFLINPLKPRKTYGSRSQSNFQSNTPSAKSLKVPVGHLDSASSSPDKMGLLVAPGTPSDRKEEMTSPVHKLKVVADNDESSPASTAPPRIRPIRRRGGKQKPKDVDATPEESQRPTFKIPDLFSSNFNVEEEEEPVVANDSPLGKLKLKLSFLDSLDDDLSAIGPSVCPVCKEEVEEDLLENFKTDKPRTTSQNEQTFCHLHKTISAKREWNDKGYPNIDWRELDARIEKQYDFLKEILEGGESHYGDIFSGKVAAGQNKTLLKSEENLTPGYYGIRGLRTMSENIIREFSSLLRKRAVEDRLVSARGHTAYVQSVLVPELTVRLVMEDMKVNAKMARWIITDSIKTGELLNEEVADVVEDDDKDTSLADSGSYSAISEVRLQSEEDKDEDDD</sequence>
<dbReference type="Pfam" id="PF14474">
    <property type="entry name" value="RTC4"/>
    <property type="match status" value="1"/>
</dbReference>
<evidence type="ECO:0000256" key="1">
    <source>
        <dbReference type="ARBA" id="ARBA00002738"/>
    </source>
</evidence>
<feature type="region of interest" description="Disordered" evidence="8">
    <location>
        <begin position="1"/>
        <end position="263"/>
    </location>
</feature>
<organism evidence="10 11">
    <name type="scientific">Bombardia bombarda</name>
    <dbReference type="NCBI Taxonomy" id="252184"/>
    <lineage>
        <taxon>Eukaryota</taxon>
        <taxon>Fungi</taxon>
        <taxon>Dikarya</taxon>
        <taxon>Ascomycota</taxon>
        <taxon>Pezizomycotina</taxon>
        <taxon>Sordariomycetes</taxon>
        <taxon>Sordariomycetidae</taxon>
        <taxon>Sordariales</taxon>
        <taxon>Lasiosphaeriaceae</taxon>
        <taxon>Bombardia</taxon>
    </lineage>
</organism>
<feature type="compositionally biased region" description="Acidic residues" evidence="8">
    <location>
        <begin position="128"/>
        <end position="137"/>
    </location>
</feature>
<dbReference type="GO" id="GO:0005737">
    <property type="term" value="C:cytoplasm"/>
    <property type="evidence" value="ECO:0007669"/>
    <property type="project" value="UniProtKB-SubCell"/>
</dbReference>
<comment type="caution">
    <text evidence="10">The sequence shown here is derived from an EMBL/GenBank/DDBJ whole genome shotgun (WGS) entry which is preliminary data.</text>
</comment>
<keyword evidence="6" id="KW-0963">Cytoplasm</keyword>